<keyword evidence="1" id="KW-0175">Coiled coil</keyword>
<evidence type="ECO:0000313" key="3">
    <source>
        <dbReference type="Proteomes" id="UP000557307"/>
    </source>
</evidence>
<reference evidence="2 3" key="1">
    <citation type="submission" date="2020-08" db="EMBL/GenBank/DDBJ databases">
        <title>Genomic Encyclopedia of Type Strains, Phase IV (KMG-IV): sequencing the most valuable type-strain genomes for metagenomic binning, comparative biology and taxonomic classification.</title>
        <authorList>
            <person name="Goeker M."/>
        </authorList>
    </citation>
    <scope>NUCLEOTIDE SEQUENCE [LARGE SCALE GENOMIC DNA]</scope>
    <source>
        <strain evidence="2 3">DSM 105074</strain>
    </source>
</reference>
<dbReference type="AlphaFoldDB" id="A0A840TQR8"/>
<dbReference type="EMBL" id="JACHGF010000002">
    <property type="protein sequence ID" value="MBB5283882.1"/>
    <property type="molecule type" value="Genomic_DNA"/>
</dbReference>
<comment type="caution">
    <text evidence="2">The sequence shown here is derived from an EMBL/GenBank/DDBJ whole genome shotgun (WGS) entry which is preliminary data.</text>
</comment>
<dbReference type="Proteomes" id="UP000557307">
    <property type="component" value="Unassembled WGS sequence"/>
</dbReference>
<name>A0A840TQR8_9BACT</name>
<dbReference type="Gene3D" id="1.20.5.4090">
    <property type="match status" value="1"/>
</dbReference>
<evidence type="ECO:0000256" key="1">
    <source>
        <dbReference type="SAM" id="Coils"/>
    </source>
</evidence>
<dbReference type="RefSeq" id="WP_184173644.1">
    <property type="nucleotide sequence ID" value="NZ_JACHGF010000002.1"/>
</dbReference>
<sequence>METTLPKGIAKKLATLEDKMQMLIFARQQLKWSISELQRENAELRSTTALLKEELKETKKKYSSLQKDFNKSQNFAKIVTNKLTPTGGLSELKESVERYIQEIDKCIEMLEETL</sequence>
<evidence type="ECO:0000313" key="2">
    <source>
        <dbReference type="EMBL" id="MBB5283882.1"/>
    </source>
</evidence>
<feature type="coiled-coil region" evidence="1">
    <location>
        <begin position="27"/>
        <end position="109"/>
    </location>
</feature>
<keyword evidence="3" id="KW-1185">Reference proteome</keyword>
<gene>
    <name evidence="2" type="ORF">HNQ92_002008</name>
</gene>
<proteinExistence type="predicted"/>
<protein>
    <submittedName>
        <fullName evidence="2">Chromosome segregation ATPase</fullName>
    </submittedName>
</protein>
<organism evidence="2 3">
    <name type="scientific">Rhabdobacter roseus</name>
    <dbReference type="NCBI Taxonomy" id="1655419"/>
    <lineage>
        <taxon>Bacteria</taxon>
        <taxon>Pseudomonadati</taxon>
        <taxon>Bacteroidota</taxon>
        <taxon>Cytophagia</taxon>
        <taxon>Cytophagales</taxon>
        <taxon>Cytophagaceae</taxon>
        <taxon>Rhabdobacter</taxon>
    </lineage>
</organism>
<accession>A0A840TQR8</accession>